<comment type="caution">
    <text evidence="1">The sequence shown here is derived from an EMBL/GenBank/DDBJ whole genome shotgun (WGS) entry which is preliminary data.</text>
</comment>
<sequence length="166" mass="18294">MEFLSQYDYKFNYVSGVLNTAADALSRIPHPFLSPLPGDSLLIAARFLSKSFSILYSPTIPSTSGTSSVSPALSAASLMHLDVENTLLKEICAGSDPFIIKLCDALCLNSMLPNSFSTRDGLFCYHDCLVVPNHVNLQEHLFYLAHNQLGHFGVNKSYANLCFSFY</sequence>
<name>A0A8H7F4H8_AGABI</name>
<gene>
    <name evidence="1" type="ORF">Agabi119p4_5099</name>
</gene>
<organism evidence="1 2">
    <name type="scientific">Agaricus bisporus var. burnettii</name>
    <dbReference type="NCBI Taxonomy" id="192524"/>
    <lineage>
        <taxon>Eukaryota</taxon>
        <taxon>Fungi</taxon>
        <taxon>Dikarya</taxon>
        <taxon>Basidiomycota</taxon>
        <taxon>Agaricomycotina</taxon>
        <taxon>Agaricomycetes</taxon>
        <taxon>Agaricomycetidae</taxon>
        <taxon>Agaricales</taxon>
        <taxon>Agaricineae</taxon>
        <taxon>Agaricaceae</taxon>
        <taxon>Agaricus</taxon>
    </lineage>
</organism>
<evidence type="ECO:0000313" key="2">
    <source>
        <dbReference type="Proteomes" id="UP000629468"/>
    </source>
</evidence>
<dbReference type="EMBL" id="JABXXO010000006">
    <property type="protein sequence ID" value="KAF7776706.1"/>
    <property type="molecule type" value="Genomic_DNA"/>
</dbReference>
<accession>A0A8H7F4H8</accession>
<evidence type="ECO:0008006" key="3">
    <source>
        <dbReference type="Google" id="ProtNLM"/>
    </source>
</evidence>
<protein>
    <recommendedName>
        <fullName evidence="3">Integrase zinc-binding domain-containing protein</fullName>
    </recommendedName>
</protein>
<reference evidence="1 2" key="1">
    <citation type="journal article" name="Sci. Rep.">
        <title>Telomere-to-telomere assembled and centromere annotated genomes of the two main subspecies of the button mushroom Agaricus bisporus reveal especially polymorphic chromosome ends.</title>
        <authorList>
            <person name="Sonnenberg A.S.M."/>
            <person name="Sedaghat-Telgerd N."/>
            <person name="Lavrijssen B."/>
            <person name="Ohm R.A."/>
            <person name="Hendrickx P.M."/>
            <person name="Scholtmeijer K."/>
            <person name="Baars J.J.P."/>
            <person name="van Peer A."/>
        </authorList>
    </citation>
    <scope>NUCLEOTIDE SEQUENCE [LARGE SCALE GENOMIC DNA]</scope>
    <source>
        <strain evidence="1 2">H119_p4</strain>
    </source>
</reference>
<dbReference type="AlphaFoldDB" id="A0A8H7F4H8"/>
<evidence type="ECO:0000313" key="1">
    <source>
        <dbReference type="EMBL" id="KAF7776706.1"/>
    </source>
</evidence>
<proteinExistence type="predicted"/>
<dbReference type="Proteomes" id="UP000629468">
    <property type="component" value="Unassembled WGS sequence"/>
</dbReference>